<keyword evidence="4" id="KW-1185">Reference proteome</keyword>
<dbReference type="InterPro" id="IPR012334">
    <property type="entry name" value="Pectin_lyas_fold"/>
</dbReference>
<dbReference type="NCBIfam" id="TIGR04183">
    <property type="entry name" value="Por_Secre_tail"/>
    <property type="match status" value="1"/>
</dbReference>
<dbReference type="Pfam" id="PF18962">
    <property type="entry name" value="Por_Secre_tail"/>
    <property type="match status" value="1"/>
</dbReference>
<accession>A0ABX0ULJ1</accession>
<organism evidence="3 4">
    <name type="scientific">Dyadobacter arcticus</name>
    <dbReference type="NCBI Taxonomy" id="1078754"/>
    <lineage>
        <taxon>Bacteria</taxon>
        <taxon>Pseudomonadati</taxon>
        <taxon>Bacteroidota</taxon>
        <taxon>Cytophagia</taxon>
        <taxon>Cytophagales</taxon>
        <taxon>Spirosomataceae</taxon>
        <taxon>Dyadobacter</taxon>
    </lineage>
</organism>
<dbReference type="InterPro" id="IPR059226">
    <property type="entry name" value="Choice_anch_Q_dom"/>
</dbReference>
<dbReference type="NCBIfam" id="NF041518">
    <property type="entry name" value="choice_anch_Q"/>
    <property type="match status" value="2"/>
</dbReference>
<reference evidence="3 4" key="1">
    <citation type="submission" date="2020-03" db="EMBL/GenBank/DDBJ databases">
        <title>Genomic Encyclopedia of Type Strains, Phase IV (KMG-IV): sequencing the most valuable type-strain genomes for metagenomic binning, comparative biology and taxonomic classification.</title>
        <authorList>
            <person name="Goeker M."/>
        </authorList>
    </citation>
    <scope>NUCLEOTIDE SEQUENCE [LARGE SCALE GENOMIC DNA]</scope>
    <source>
        <strain evidence="3 4">DSM 102865</strain>
    </source>
</reference>
<dbReference type="Pfam" id="PF13229">
    <property type="entry name" value="Beta_helix"/>
    <property type="match status" value="2"/>
</dbReference>
<proteinExistence type="predicted"/>
<gene>
    <name evidence="3" type="ORF">FHS68_002119</name>
</gene>
<evidence type="ECO:0000313" key="3">
    <source>
        <dbReference type="EMBL" id="NIJ52949.1"/>
    </source>
</evidence>
<feature type="domain" description="Right handed beta helix" evidence="1">
    <location>
        <begin position="154"/>
        <end position="284"/>
    </location>
</feature>
<evidence type="ECO:0000259" key="2">
    <source>
        <dbReference type="Pfam" id="PF18962"/>
    </source>
</evidence>
<dbReference type="InterPro" id="IPR011050">
    <property type="entry name" value="Pectin_lyase_fold/virulence"/>
</dbReference>
<feature type="domain" description="Right handed beta helix" evidence="1">
    <location>
        <begin position="467"/>
        <end position="601"/>
    </location>
</feature>
<dbReference type="RefSeq" id="WP_167269739.1">
    <property type="nucleotide sequence ID" value="NZ_JAASQJ010000002.1"/>
</dbReference>
<dbReference type="InterPro" id="IPR026444">
    <property type="entry name" value="Secre_tail"/>
</dbReference>
<name>A0ABX0ULJ1_9BACT</name>
<evidence type="ECO:0000259" key="1">
    <source>
        <dbReference type="Pfam" id="PF13229"/>
    </source>
</evidence>
<feature type="domain" description="Secretion system C-terminal sorting" evidence="2">
    <location>
        <begin position="966"/>
        <end position="1031"/>
    </location>
</feature>
<sequence length="1035" mass="108598">MAQHLHPAKSKSSWYSFPLNVPAFLSLLLFLNFLSSEAFALPNPPPKISYVTPLGAGAKTGVSWETASDNLQAMIDGSASGDEIWVAGGTYNVPSSLTSFTLKEGVKVYGGFAGTEGALASRNLTLTANKSILSAGGVKDFVLSNSTGLTTASRLDGFTISGALRGGIVNSSSSSPTLVNLKITGNTGPGVGNLESSPILINCAIVDNNSFGGIFNSGASPVIINCTIAGNKDAQSNLGVGIFNVNQSLPQVRNSILSGRYGGFSNDNGSSIDIQYSLLHSETGGDINNNPVTTNVDPLFSNPALGDYTLQRCSPAVNGGSNTVYASGQTPDISNITTDLDGQPRFFGGGTVDIGAYEYQQERDPSIPGVTFVKEGGTGNGASWECAMGNLQQAILYIRSGQIWVAGGTYLAEQGAFTPRAGVNVYGGFAGTETRLADRDLSITSNKSILRRTGNNNVVEFYPDVQSQALLDGFTITGGSAGVFNFRGSPMLVNLVITGISQFGIGNLEGAPVLINCAIIGNVSTSAFVGVYNSDASPVLINCTIAGNSSPSGISAGIANAGTSAPKLRNSIIYGNQNGIFSTAGATGTTTIEYSIVESNKTINPVDPPVPDIDPLFVNAAGGDYRLQPCSPAVNTGYNYYAVGQTPDFSGITTDLDSKPRIRENAVDMGAYEFGGAARQLALDGDVATATVSGDLLLTTNGSNCKLLAYLSPNGGAALNGAVSAKVWVAGTQPANYLKRHYQIQPETNALNATAKVTLYFTQQEFTDFNEENPIPLPVDAADVEGYKANLRIEKRSGISDTEFGLPSSYTGAIETITPSEANGKVEWKADAGRWEVSFDVTGFSGFFVKTIQTALPLNLISFTATHEAGGNLLQWTTTSEVNTDNFEVQSSADARQFIKIATLAAGGSGDHQYSYNDRTNYTGNIYYRLKMSDRAAGTPDRNLLDGAYTYSKIISLAGNGNFAALYPNPAGAVVTFRVSNTLLESTATLHDATGRLMQRIAITANQQQIDTKSLASGTYVLKFADGSAQKFVKE</sequence>
<dbReference type="EMBL" id="JAASQJ010000002">
    <property type="protein sequence ID" value="NIJ52949.1"/>
    <property type="molecule type" value="Genomic_DNA"/>
</dbReference>
<dbReference type="Proteomes" id="UP001179181">
    <property type="component" value="Unassembled WGS sequence"/>
</dbReference>
<dbReference type="Gene3D" id="2.160.20.10">
    <property type="entry name" value="Single-stranded right-handed beta-helix, Pectin lyase-like"/>
    <property type="match status" value="2"/>
</dbReference>
<dbReference type="SUPFAM" id="SSF51126">
    <property type="entry name" value="Pectin lyase-like"/>
    <property type="match status" value="2"/>
</dbReference>
<dbReference type="InterPro" id="IPR039448">
    <property type="entry name" value="Beta_helix"/>
</dbReference>
<protein>
    <recommendedName>
        <fullName evidence="5">T9SS type A sorting domain-containing protein</fullName>
    </recommendedName>
</protein>
<evidence type="ECO:0000313" key="4">
    <source>
        <dbReference type="Proteomes" id="UP001179181"/>
    </source>
</evidence>
<comment type="caution">
    <text evidence="3">The sequence shown here is derived from an EMBL/GenBank/DDBJ whole genome shotgun (WGS) entry which is preliminary data.</text>
</comment>
<evidence type="ECO:0008006" key="5">
    <source>
        <dbReference type="Google" id="ProtNLM"/>
    </source>
</evidence>